<feature type="chain" id="PRO_5033012257" description="Cell wall anchor protein" evidence="1">
    <location>
        <begin position="22"/>
        <end position="255"/>
    </location>
</feature>
<comment type="caution">
    <text evidence="2">The sequence shown here is derived from an EMBL/GenBank/DDBJ whole genome shotgun (WGS) entry which is preliminary data.</text>
</comment>
<accession>A0A848N397</accession>
<organism evidence="2 3">
    <name type="scientific">Chryseobacterium aquaticum</name>
    <dbReference type="NCBI Taxonomy" id="452084"/>
    <lineage>
        <taxon>Bacteria</taxon>
        <taxon>Pseudomonadati</taxon>
        <taxon>Bacteroidota</taxon>
        <taxon>Flavobacteriia</taxon>
        <taxon>Flavobacteriales</taxon>
        <taxon>Weeksellaceae</taxon>
        <taxon>Chryseobacterium group</taxon>
        <taxon>Chryseobacterium</taxon>
    </lineage>
</organism>
<evidence type="ECO:0000256" key="1">
    <source>
        <dbReference type="SAM" id="SignalP"/>
    </source>
</evidence>
<feature type="signal peptide" evidence="1">
    <location>
        <begin position="1"/>
        <end position="21"/>
    </location>
</feature>
<dbReference type="AlphaFoldDB" id="A0A848N397"/>
<evidence type="ECO:0000313" key="3">
    <source>
        <dbReference type="Proteomes" id="UP000548067"/>
    </source>
</evidence>
<dbReference type="Proteomes" id="UP000548067">
    <property type="component" value="Unassembled WGS sequence"/>
</dbReference>
<name>A0A848N397_9FLAO</name>
<evidence type="ECO:0008006" key="4">
    <source>
        <dbReference type="Google" id="ProtNLM"/>
    </source>
</evidence>
<keyword evidence="1" id="KW-0732">Signal</keyword>
<sequence>MKKIILLAVFALFSNSLFSQQWDGAANFTDDISRNGNVSIGTTQNVDKLTLANNFTLLNGNINFGYVPPSRGQNRGNNYGINYYAADSGVDLAGNSFNNPAGLYFYPNNGDDFFIGARPSYIKVLVLGRNHKIGMGTDNFTCNNCMDYRLFVKDGIKTEKVKVEIAASNGWADYVFKKDYKLMPLKDLQSYIDENGHLPEVPTTEEAITNGIELKEMNILLLKKVEELTLYTLQQQKNIEEQNKRIETLEKKLSE</sequence>
<dbReference type="EMBL" id="JABCJF010000001">
    <property type="protein sequence ID" value="NMR32899.1"/>
    <property type="molecule type" value="Genomic_DNA"/>
</dbReference>
<protein>
    <recommendedName>
        <fullName evidence="4">Cell wall anchor protein</fullName>
    </recommendedName>
</protein>
<reference evidence="2 3" key="1">
    <citation type="submission" date="2020-04" db="EMBL/GenBank/DDBJ databases">
        <title>Genome analysis and antimicrobial resistance characteristics of Chryseobacterium aquaticum isolated from farmed salmonids.</title>
        <authorList>
            <person name="Saticioglu I.B."/>
            <person name="Duman M."/>
            <person name="Altun S."/>
        </authorList>
    </citation>
    <scope>NUCLEOTIDE SEQUENCE [LARGE SCALE GENOMIC DNA]</scope>
    <source>
        <strain evidence="2 3">C-174</strain>
    </source>
</reference>
<dbReference type="RefSeq" id="WP_169320073.1">
    <property type="nucleotide sequence ID" value="NZ_JABCJF010000001.1"/>
</dbReference>
<evidence type="ECO:0000313" key="2">
    <source>
        <dbReference type="EMBL" id="NMR32899.1"/>
    </source>
</evidence>
<gene>
    <name evidence="2" type="ORF">HIO71_01625</name>
</gene>
<proteinExistence type="predicted"/>